<protein>
    <submittedName>
        <fullName evidence="2">Uncharacterized protein</fullName>
    </submittedName>
</protein>
<feature type="transmembrane region" description="Helical" evidence="1">
    <location>
        <begin position="77"/>
        <end position="97"/>
    </location>
</feature>
<sequence length="132" mass="15214">MIKTTYWLAIIISILVAVLFETDTLLPGAFADEVNVQFAVVTLTELLTVCVIPLAVRLFRFKKVRTAIKEGGYRRWAMIRLLMLATLLNANTILYYIYMNVAFGYMAIIMLISMVFVYPSESRMKREMTIEE</sequence>
<evidence type="ECO:0000313" key="2">
    <source>
        <dbReference type="EMBL" id="RUL58393.1"/>
    </source>
</evidence>
<reference evidence="2 3" key="1">
    <citation type="submission" date="2018-12" db="EMBL/GenBank/DDBJ databases">
        <title>Genome sequencing of Prevotella sp. KCOM 3155 (= JS262).</title>
        <authorList>
            <person name="Kook J.-K."/>
            <person name="Park S.-N."/>
            <person name="Lim Y.K."/>
        </authorList>
    </citation>
    <scope>NUCLEOTIDE SEQUENCE [LARGE SCALE GENOMIC DNA]</scope>
    <source>
        <strain evidence="2 3">KCOM 3155</strain>
    </source>
</reference>
<dbReference type="EMBL" id="RYYU01000001">
    <property type="protein sequence ID" value="RUL58393.1"/>
    <property type="molecule type" value="Genomic_DNA"/>
</dbReference>
<keyword evidence="1" id="KW-1133">Transmembrane helix</keyword>
<gene>
    <name evidence="2" type="ORF">EHV08_00475</name>
</gene>
<dbReference type="Proteomes" id="UP000278983">
    <property type="component" value="Unassembled WGS sequence"/>
</dbReference>
<dbReference type="RefSeq" id="WP_126677497.1">
    <property type="nucleotide sequence ID" value="NZ_JBQMXP010000003.1"/>
</dbReference>
<feature type="transmembrane region" description="Helical" evidence="1">
    <location>
        <begin position="7"/>
        <end position="30"/>
    </location>
</feature>
<organism evidence="2 3">
    <name type="scientific">Prevotella koreensis</name>
    <dbReference type="NCBI Taxonomy" id="2490854"/>
    <lineage>
        <taxon>Bacteria</taxon>
        <taxon>Pseudomonadati</taxon>
        <taxon>Bacteroidota</taxon>
        <taxon>Bacteroidia</taxon>
        <taxon>Bacteroidales</taxon>
        <taxon>Prevotellaceae</taxon>
        <taxon>Prevotella</taxon>
    </lineage>
</organism>
<feature type="transmembrane region" description="Helical" evidence="1">
    <location>
        <begin position="36"/>
        <end position="56"/>
    </location>
</feature>
<proteinExistence type="predicted"/>
<name>A0A432LH23_9BACT</name>
<keyword evidence="1" id="KW-0472">Membrane</keyword>
<dbReference type="AlphaFoldDB" id="A0A432LH23"/>
<dbReference type="OrthoDB" id="1082490at2"/>
<keyword evidence="1" id="KW-0812">Transmembrane</keyword>
<evidence type="ECO:0000313" key="3">
    <source>
        <dbReference type="Proteomes" id="UP000278983"/>
    </source>
</evidence>
<accession>A0A432LH23</accession>
<keyword evidence="3" id="KW-1185">Reference proteome</keyword>
<feature type="transmembrane region" description="Helical" evidence="1">
    <location>
        <begin position="103"/>
        <end position="120"/>
    </location>
</feature>
<comment type="caution">
    <text evidence="2">The sequence shown here is derived from an EMBL/GenBank/DDBJ whole genome shotgun (WGS) entry which is preliminary data.</text>
</comment>
<evidence type="ECO:0000256" key="1">
    <source>
        <dbReference type="SAM" id="Phobius"/>
    </source>
</evidence>